<keyword evidence="2" id="KW-1185">Reference proteome</keyword>
<evidence type="ECO:0000313" key="1">
    <source>
        <dbReference type="EMBL" id="KAJ1356594.1"/>
    </source>
</evidence>
<dbReference type="EMBL" id="JAHQIW010002846">
    <property type="protein sequence ID" value="KAJ1356594.1"/>
    <property type="molecule type" value="Genomic_DNA"/>
</dbReference>
<protein>
    <submittedName>
        <fullName evidence="1">Uncharacterized protein</fullName>
    </submittedName>
</protein>
<dbReference type="PANTHER" id="PTHR10267">
    <property type="entry name" value="DNA POLYMERASE SUBUNIT GAMMA-1"/>
    <property type="match status" value="1"/>
</dbReference>
<evidence type="ECO:0000313" key="2">
    <source>
        <dbReference type="Proteomes" id="UP001196413"/>
    </source>
</evidence>
<dbReference type="AlphaFoldDB" id="A0AAD5N344"/>
<dbReference type="GO" id="GO:0008408">
    <property type="term" value="F:3'-5' exonuclease activity"/>
    <property type="evidence" value="ECO:0007669"/>
    <property type="project" value="TreeGrafter"/>
</dbReference>
<sequence length="336" mass="38271">MLNVGNVYIPINENWDIFLKNNDRTSEATKDAGARVLVESARKVLNDLKPDENDEVKVDAWFFDVDWSYKSDNEYPEWYFKLFSKRGNAHYDLEFLTSEHVIMRSSLVPLIFGMIYGPYPLHRSEHHGWGYLVPGNEKVLRSSQNEAVFKTSRSYEHICKVISENMSEFGDIQHSGRAYGFDDFLFYRLPHPQGAQNVGDPLGKHFLRYIESKVLRPTRHKDEFFVLLEALKTTKFWTNYAKRFEAEIPLWYDSSDGSRVGAIAPAIIPAGTVSRRSVHKLWVTLTNESGSDRIGTGIKGLVQAPNGSVLVGADVGFSGTVACRFVWRCKPCKCIS</sequence>
<dbReference type="GO" id="GO:0003887">
    <property type="term" value="F:DNA-directed DNA polymerase activity"/>
    <property type="evidence" value="ECO:0007669"/>
    <property type="project" value="TreeGrafter"/>
</dbReference>
<dbReference type="InterPro" id="IPR002297">
    <property type="entry name" value="DNA-dir_DNA_pol_A_mt"/>
</dbReference>
<dbReference type="SUPFAM" id="SSF56672">
    <property type="entry name" value="DNA/RNA polymerases"/>
    <property type="match status" value="1"/>
</dbReference>
<accession>A0AAD5N344</accession>
<dbReference type="Proteomes" id="UP001196413">
    <property type="component" value="Unassembled WGS sequence"/>
</dbReference>
<dbReference type="InterPro" id="IPR043502">
    <property type="entry name" value="DNA/RNA_pol_sf"/>
</dbReference>
<dbReference type="GO" id="GO:0003677">
    <property type="term" value="F:DNA binding"/>
    <property type="evidence" value="ECO:0007669"/>
    <property type="project" value="InterPro"/>
</dbReference>
<name>A0AAD5N344_PARTN</name>
<dbReference type="PANTHER" id="PTHR10267:SF0">
    <property type="entry name" value="DNA POLYMERASE SUBUNIT GAMMA-1"/>
    <property type="match status" value="1"/>
</dbReference>
<comment type="caution">
    <text evidence="1">The sequence shown here is derived from an EMBL/GenBank/DDBJ whole genome shotgun (WGS) entry which is preliminary data.</text>
</comment>
<dbReference type="GO" id="GO:0005760">
    <property type="term" value="C:gamma DNA polymerase complex"/>
    <property type="evidence" value="ECO:0007669"/>
    <property type="project" value="InterPro"/>
</dbReference>
<reference evidence="1" key="1">
    <citation type="submission" date="2021-06" db="EMBL/GenBank/DDBJ databases">
        <title>Parelaphostrongylus tenuis whole genome reference sequence.</title>
        <authorList>
            <person name="Garwood T.J."/>
            <person name="Larsen P.A."/>
            <person name="Fountain-Jones N.M."/>
            <person name="Garbe J.R."/>
            <person name="Macchietto M.G."/>
            <person name="Kania S.A."/>
            <person name="Gerhold R.W."/>
            <person name="Richards J.E."/>
            <person name="Wolf T.M."/>
        </authorList>
    </citation>
    <scope>NUCLEOTIDE SEQUENCE</scope>
    <source>
        <strain evidence="1">MNPRO001-30</strain>
        <tissue evidence="1">Meninges</tissue>
    </source>
</reference>
<gene>
    <name evidence="1" type="ORF">KIN20_014326</name>
</gene>
<dbReference type="GO" id="GO:0006264">
    <property type="term" value="P:mitochondrial DNA replication"/>
    <property type="evidence" value="ECO:0007669"/>
    <property type="project" value="TreeGrafter"/>
</dbReference>
<organism evidence="1 2">
    <name type="scientific">Parelaphostrongylus tenuis</name>
    <name type="common">Meningeal worm</name>
    <dbReference type="NCBI Taxonomy" id="148309"/>
    <lineage>
        <taxon>Eukaryota</taxon>
        <taxon>Metazoa</taxon>
        <taxon>Ecdysozoa</taxon>
        <taxon>Nematoda</taxon>
        <taxon>Chromadorea</taxon>
        <taxon>Rhabditida</taxon>
        <taxon>Rhabditina</taxon>
        <taxon>Rhabditomorpha</taxon>
        <taxon>Strongyloidea</taxon>
        <taxon>Metastrongylidae</taxon>
        <taxon>Parelaphostrongylus</taxon>
    </lineage>
</organism>
<proteinExistence type="predicted"/>